<dbReference type="HOGENOM" id="CLU_026846_3_2_6"/>
<dbReference type="InterPro" id="IPR011055">
    <property type="entry name" value="Dup_hybrid_motif"/>
</dbReference>
<evidence type="ECO:0000256" key="8">
    <source>
        <dbReference type="SAM" id="Phobius"/>
    </source>
</evidence>
<dbReference type="GO" id="GO:0046872">
    <property type="term" value="F:metal ion binding"/>
    <property type="evidence" value="ECO:0007669"/>
    <property type="project" value="UniProtKB-KW"/>
</dbReference>
<reference evidence="12" key="1">
    <citation type="submission" date="2014-09" db="EMBL/GenBank/DDBJ databases">
        <authorList>
            <person name="Gomez-Valero L."/>
        </authorList>
    </citation>
    <scope>NUCLEOTIDE SEQUENCE [LARGE SCALE GENOMIC DNA]</scope>
    <source>
        <strain evidence="12">ATCC700992</strain>
    </source>
</reference>
<keyword evidence="3" id="KW-0645">Protease</keyword>
<dbReference type="AlphaFoldDB" id="A0A098G1R7"/>
<comment type="cofactor">
    <cofactor evidence="1">
        <name>Zn(2+)</name>
        <dbReference type="ChEBI" id="CHEBI:29105"/>
    </cofactor>
</comment>
<dbReference type="RefSeq" id="WP_045094715.1">
    <property type="nucleotide sequence ID" value="NZ_LN614827.1"/>
</dbReference>
<dbReference type="SUPFAM" id="SSF51261">
    <property type="entry name" value="Duplicated hybrid motif"/>
    <property type="match status" value="1"/>
</dbReference>
<evidence type="ECO:0000256" key="2">
    <source>
        <dbReference type="ARBA" id="ARBA00004196"/>
    </source>
</evidence>
<proteinExistence type="predicted"/>
<keyword evidence="4" id="KW-0479">Metal-binding</keyword>
<dbReference type="GO" id="GO:0006508">
    <property type="term" value="P:proteolysis"/>
    <property type="evidence" value="ECO:0007669"/>
    <property type="project" value="UniProtKB-KW"/>
</dbReference>
<feature type="domain" description="Csd3-like second N-terminal" evidence="10">
    <location>
        <begin position="204"/>
        <end position="322"/>
    </location>
</feature>
<comment type="subcellular location">
    <subcellularLocation>
        <location evidence="2">Cell envelope</location>
    </subcellularLocation>
</comment>
<accession>A0A098G1R7</accession>
<keyword evidence="8" id="KW-1133">Transmembrane helix</keyword>
<dbReference type="PANTHER" id="PTHR21666">
    <property type="entry name" value="PEPTIDASE-RELATED"/>
    <property type="match status" value="1"/>
</dbReference>
<dbReference type="STRING" id="1212491.LFA_0462"/>
<dbReference type="PANTHER" id="PTHR21666:SF288">
    <property type="entry name" value="CELL DIVISION PROTEIN YTFB"/>
    <property type="match status" value="1"/>
</dbReference>
<evidence type="ECO:0000313" key="12">
    <source>
        <dbReference type="Proteomes" id="UP000032430"/>
    </source>
</evidence>
<gene>
    <name evidence="11" type="ORF">LFA_0462</name>
</gene>
<keyword evidence="8" id="KW-0812">Transmembrane</keyword>
<evidence type="ECO:0000313" key="11">
    <source>
        <dbReference type="EMBL" id="CEG55926.1"/>
    </source>
</evidence>
<dbReference type="Gene3D" id="3.10.450.350">
    <property type="match status" value="2"/>
</dbReference>
<evidence type="ECO:0000259" key="10">
    <source>
        <dbReference type="Pfam" id="PF19425"/>
    </source>
</evidence>
<protein>
    <submittedName>
        <fullName evidence="11">Peptidase M24</fullName>
    </submittedName>
</protein>
<dbReference type="Pfam" id="PF01551">
    <property type="entry name" value="Peptidase_M23"/>
    <property type="match status" value="1"/>
</dbReference>
<keyword evidence="5" id="KW-0378">Hydrolase</keyword>
<dbReference type="OrthoDB" id="9805070at2"/>
<dbReference type="CDD" id="cd12797">
    <property type="entry name" value="M23_peptidase"/>
    <property type="match status" value="1"/>
</dbReference>
<dbReference type="Gene3D" id="2.70.70.10">
    <property type="entry name" value="Glucose Permease (Domain IIA)"/>
    <property type="match status" value="1"/>
</dbReference>
<evidence type="ECO:0000256" key="5">
    <source>
        <dbReference type="ARBA" id="ARBA00022801"/>
    </source>
</evidence>
<dbReference type="InterPro" id="IPR045834">
    <property type="entry name" value="Csd3_N2"/>
</dbReference>
<dbReference type="Pfam" id="PF19425">
    <property type="entry name" value="Csd3_N2"/>
    <property type="match status" value="1"/>
</dbReference>
<dbReference type="GO" id="GO:0004222">
    <property type="term" value="F:metalloendopeptidase activity"/>
    <property type="evidence" value="ECO:0007669"/>
    <property type="project" value="TreeGrafter"/>
</dbReference>
<dbReference type="GO" id="GO:0030313">
    <property type="term" value="C:cell envelope"/>
    <property type="evidence" value="ECO:0007669"/>
    <property type="project" value="UniProtKB-SubCell"/>
</dbReference>
<feature type="transmembrane region" description="Helical" evidence="8">
    <location>
        <begin position="18"/>
        <end position="35"/>
    </location>
</feature>
<evidence type="ECO:0000256" key="1">
    <source>
        <dbReference type="ARBA" id="ARBA00001947"/>
    </source>
</evidence>
<dbReference type="EMBL" id="LN614827">
    <property type="protein sequence ID" value="CEG55926.1"/>
    <property type="molecule type" value="Genomic_DNA"/>
</dbReference>
<keyword evidence="12" id="KW-1185">Reference proteome</keyword>
<dbReference type="Proteomes" id="UP000032430">
    <property type="component" value="Chromosome I"/>
</dbReference>
<evidence type="ECO:0000259" key="9">
    <source>
        <dbReference type="Pfam" id="PF01551"/>
    </source>
</evidence>
<keyword evidence="6" id="KW-0862">Zinc</keyword>
<organism evidence="11 12">
    <name type="scientific">Legionella fallonii LLAP-10</name>
    <dbReference type="NCBI Taxonomy" id="1212491"/>
    <lineage>
        <taxon>Bacteria</taxon>
        <taxon>Pseudomonadati</taxon>
        <taxon>Pseudomonadota</taxon>
        <taxon>Gammaproteobacteria</taxon>
        <taxon>Legionellales</taxon>
        <taxon>Legionellaceae</taxon>
        <taxon>Legionella</taxon>
    </lineage>
</organism>
<dbReference type="KEGG" id="lfa:LFA_0462"/>
<evidence type="ECO:0000256" key="4">
    <source>
        <dbReference type="ARBA" id="ARBA00022723"/>
    </source>
</evidence>
<dbReference type="InterPro" id="IPR016047">
    <property type="entry name" value="M23ase_b-sheet_dom"/>
</dbReference>
<evidence type="ECO:0000256" key="6">
    <source>
        <dbReference type="ARBA" id="ARBA00022833"/>
    </source>
</evidence>
<evidence type="ECO:0000256" key="7">
    <source>
        <dbReference type="ARBA" id="ARBA00023049"/>
    </source>
</evidence>
<evidence type="ECO:0000256" key="3">
    <source>
        <dbReference type="ARBA" id="ARBA00022670"/>
    </source>
</evidence>
<sequence>MDKRPNIPKQQSGKPSKILMSFALVIAFSLPYYLVNHFSHNKKNDLISDISSQHQLADAPSLQFARHAENRALQTKPLAKAPSQVAKQTQPTPPQVKTVKEAVKKAVKDNVWQTINPRAGDSMATIFHRLGLSAQNLHAVLHRNPHARVLTAIKPSQKLQFLINKNKLEKLVIPMNDIQTLTIYRQGAIYKTRIDSKKTTSRSQYAVGTVKGSLYVTAQRLNIPSKLIRQMTQILHKEIDFAHSIRTGDKFSIAYNTLYVENKKVGIGDILAVSYTNRGKTVQAVRHTKASGDVDYYTPQGESLKKAYSRYPIKFSHISSTFAVSRYHPILHYKRAHKGIDLAAPIGTPIQATGDGVIAIIGRHNGYGNMIKIKHDGKYSTVYGHMLKFQKGLSKGSRVKRGQVIGYVGQTGLATGPHCHYELHVNNQPRNPTTVGIPTAAPISSREMSAFRTKAKTLFSQLKQFEEASRSGSKKKSDIG</sequence>
<name>A0A098G1R7_9GAMM</name>
<feature type="domain" description="M23ase beta-sheet core" evidence="9">
    <location>
        <begin position="336"/>
        <end position="432"/>
    </location>
</feature>
<keyword evidence="8" id="KW-0472">Membrane</keyword>
<keyword evidence="7" id="KW-0482">Metalloprotease</keyword>
<dbReference type="InterPro" id="IPR050570">
    <property type="entry name" value="Cell_wall_metabolism_enzyme"/>
</dbReference>